<proteinExistence type="predicted"/>
<sequence length="550" mass="61977">MVGVPGKSKGCTTCRRRKKKCDLQEPACNRCLNSGKTCEGYSRYPVFLNRTKQGLVKRGRLEEVKGSEEANGTKGEEPRCQPTLRSSGPIVAMAPSKSVLQRDLVRRQNITMNSMPLPPSTANVSEAQLISAFWERYIPSRSSAQAGYPCAWLHQSICLPNPPLALRLSLKALALTRLGWLHRDDAFIRGGMVVYGNALRELQRALYDKQSMWQDETLATCNVLALYELSESTPASIIGYNSHVEVLTYLVALRGSDQYRYSSPLARAMFEETRLKTMFQSLLHRKASPLGSHEWCTRPWYQKRKEQSQKDIFQKLYDHGFALAALLEEIDNADLANEDASTETIQKYLRRCSAMDAKINLWFKELVRGSDSPVYWLTPLNDSIELGPADGYRASICNHNRPFSFPDLKTANVVIMHWALKLAISSTIATICSTALSTPTFPLQTTARQMLVQHGEIGRLENATNIMRSMPYCLHDSMGLLGAQQSLFALRAALLSLRRSQIEELTLCARMYRELYEKKGLRYAKQVADMGPKWGIDPVLDLSGYVVYRP</sequence>
<dbReference type="PROSITE" id="PS00463">
    <property type="entry name" value="ZN2_CY6_FUNGAL_1"/>
    <property type="match status" value="1"/>
</dbReference>
<name>A0A8H6G0I1_9LECA</name>
<dbReference type="AlphaFoldDB" id="A0A8H6G0I1"/>
<comment type="caution">
    <text evidence="4">The sequence shown here is derived from an EMBL/GenBank/DDBJ whole genome shotgun (WGS) entry which is preliminary data.</text>
</comment>
<dbReference type="EMBL" id="JACCJC010000011">
    <property type="protein sequence ID" value="KAF6238075.1"/>
    <property type="molecule type" value="Genomic_DNA"/>
</dbReference>
<evidence type="ECO:0000259" key="3">
    <source>
        <dbReference type="PROSITE" id="PS50048"/>
    </source>
</evidence>
<evidence type="ECO:0000313" key="4">
    <source>
        <dbReference type="EMBL" id="KAF6238075.1"/>
    </source>
</evidence>
<dbReference type="OrthoDB" id="4491390at2759"/>
<evidence type="ECO:0000256" key="1">
    <source>
        <dbReference type="ARBA" id="ARBA00023242"/>
    </source>
</evidence>
<dbReference type="GO" id="GO:0000981">
    <property type="term" value="F:DNA-binding transcription factor activity, RNA polymerase II-specific"/>
    <property type="evidence" value="ECO:0007669"/>
    <property type="project" value="InterPro"/>
</dbReference>
<evidence type="ECO:0000256" key="2">
    <source>
        <dbReference type="SAM" id="MobiDB-lite"/>
    </source>
</evidence>
<gene>
    <name evidence="4" type="ORF">HO173_003709</name>
</gene>
<organism evidence="4 5">
    <name type="scientific">Letharia columbiana</name>
    <dbReference type="NCBI Taxonomy" id="112416"/>
    <lineage>
        <taxon>Eukaryota</taxon>
        <taxon>Fungi</taxon>
        <taxon>Dikarya</taxon>
        <taxon>Ascomycota</taxon>
        <taxon>Pezizomycotina</taxon>
        <taxon>Lecanoromycetes</taxon>
        <taxon>OSLEUM clade</taxon>
        <taxon>Lecanoromycetidae</taxon>
        <taxon>Lecanorales</taxon>
        <taxon>Lecanorineae</taxon>
        <taxon>Parmeliaceae</taxon>
        <taxon>Letharia</taxon>
    </lineage>
</organism>
<feature type="compositionally biased region" description="Basic and acidic residues" evidence="2">
    <location>
        <begin position="59"/>
        <end position="68"/>
    </location>
</feature>
<dbReference type="InterPro" id="IPR053178">
    <property type="entry name" value="Osmoadaptation_assoc"/>
</dbReference>
<keyword evidence="1" id="KW-0539">Nucleus</keyword>
<dbReference type="RefSeq" id="XP_037167389.1">
    <property type="nucleotide sequence ID" value="XM_037305634.1"/>
</dbReference>
<keyword evidence="5" id="KW-1185">Reference proteome</keyword>
<accession>A0A8H6G0I1</accession>
<dbReference type="CDD" id="cd00067">
    <property type="entry name" value="GAL4"/>
    <property type="match status" value="1"/>
</dbReference>
<dbReference type="SMART" id="SM00066">
    <property type="entry name" value="GAL4"/>
    <property type="match status" value="1"/>
</dbReference>
<dbReference type="InterPro" id="IPR001138">
    <property type="entry name" value="Zn2Cys6_DnaBD"/>
</dbReference>
<dbReference type="Proteomes" id="UP000578531">
    <property type="component" value="Unassembled WGS sequence"/>
</dbReference>
<dbReference type="GO" id="GO:0008270">
    <property type="term" value="F:zinc ion binding"/>
    <property type="evidence" value="ECO:0007669"/>
    <property type="project" value="InterPro"/>
</dbReference>
<feature type="region of interest" description="Disordered" evidence="2">
    <location>
        <begin position="59"/>
        <end position="87"/>
    </location>
</feature>
<protein>
    <recommendedName>
        <fullName evidence="3">Zn(2)-C6 fungal-type domain-containing protein</fullName>
    </recommendedName>
</protein>
<dbReference type="SUPFAM" id="SSF57701">
    <property type="entry name" value="Zn2/Cys6 DNA-binding domain"/>
    <property type="match status" value="1"/>
</dbReference>
<dbReference type="GeneID" id="59285375"/>
<reference evidence="4 5" key="1">
    <citation type="journal article" date="2020" name="Genomics">
        <title>Complete, high-quality genomes from long-read metagenomic sequencing of two wolf lichen thalli reveals enigmatic genome architecture.</title>
        <authorList>
            <person name="McKenzie S.K."/>
            <person name="Walston R.F."/>
            <person name="Allen J.L."/>
        </authorList>
    </citation>
    <scope>NUCLEOTIDE SEQUENCE [LARGE SCALE GENOMIC DNA]</scope>
    <source>
        <strain evidence="4">WasteWater2</strain>
    </source>
</reference>
<dbReference type="PROSITE" id="PS50048">
    <property type="entry name" value="ZN2_CY6_FUNGAL_2"/>
    <property type="match status" value="1"/>
</dbReference>
<dbReference type="InterPro" id="IPR036864">
    <property type="entry name" value="Zn2-C6_fun-type_DNA-bd_sf"/>
</dbReference>
<dbReference type="Pfam" id="PF00172">
    <property type="entry name" value="Zn_clus"/>
    <property type="match status" value="1"/>
</dbReference>
<feature type="domain" description="Zn(2)-C6 fungal-type" evidence="3">
    <location>
        <begin position="10"/>
        <end position="38"/>
    </location>
</feature>
<dbReference type="PANTHER" id="PTHR38111">
    <property type="entry name" value="ZN(2)-C6 FUNGAL-TYPE DOMAIN-CONTAINING PROTEIN-RELATED"/>
    <property type="match status" value="1"/>
</dbReference>
<evidence type="ECO:0000313" key="5">
    <source>
        <dbReference type="Proteomes" id="UP000578531"/>
    </source>
</evidence>
<dbReference type="Gene3D" id="4.10.240.10">
    <property type="entry name" value="Zn(2)-C6 fungal-type DNA-binding domain"/>
    <property type="match status" value="1"/>
</dbReference>